<organism evidence="2 3">
    <name type="scientific">Streptomyces lancefieldiae</name>
    <dbReference type="NCBI Taxonomy" id="3075520"/>
    <lineage>
        <taxon>Bacteria</taxon>
        <taxon>Bacillati</taxon>
        <taxon>Actinomycetota</taxon>
        <taxon>Actinomycetes</taxon>
        <taxon>Kitasatosporales</taxon>
        <taxon>Streptomycetaceae</taxon>
        <taxon>Streptomyces</taxon>
    </lineage>
</organism>
<accession>A0ABU3B5M1</accession>
<dbReference type="EMBL" id="JAVRFH010000208">
    <property type="protein sequence ID" value="MDT0616588.1"/>
    <property type="molecule type" value="Genomic_DNA"/>
</dbReference>
<gene>
    <name evidence="2" type="ORF">RM812_41650</name>
</gene>
<name>A0ABU3B5M1_9ACTN</name>
<keyword evidence="3" id="KW-1185">Reference proteome</keyword>
<proteinExistence type="predicted"/>
<dbReference type="Proteomes" id="UP001180724">
    <property type="component" value="Unassembled WGS sequence"/>
</dbReference>
<sequence length="112" mass="11769">MTISPTTASAPTQRTDSAEGRTGRGRGFIRQALDAGIHPATRRPLQAGQHCGGCAHLQMKKLADDSRHLKCALVIGTGRRNGGPDLHKETPACVAFEAAPLAPTNDGTRETS</sequence>
<comment type="caution">
    <text evidence="2">The sequence shown here is derived from an EMBL/GenBank/DDBJ whole genome shotgun (WGS) entry which is preliminary data.</text>
</comment>
<evidence type="ECO:0000313" key="2">
    <source>
        <dbReference type="EMBL" id="MDT0616588.1"/>
    </source>
</evidence>
<dbReference type="RefSeq" id="WP_030590007.1">
    <property type="nucleotide sequence ID" value="NZ_JAVRFH010000208.1"/>
</dbReference>
<protein>
    <submittedName>
        <fullName evidence="2">Uncharacterized protein</fullName>
    </submittedName>
</protein>
<feature type="compositionally biased region" description="Polar residues" evidence="1">
    <location>
        <begin position="1"/>
        <end position="15"/>
    </location>
</feature>
<reference evidence="2" key="1">
    <citation type="submission" date="2024-05" db="EMBL/GenBank/DDBJ databases">
        <title>30 novel species of actinomycetes from the DSMZ collection.</title>
        <authorList>
            <person name="Nouioui I."/>
        </authorList>
    </citation>
    <scope>NUCLEOTIDE SEQUENCE</scope>
    <source>
        <strain evidence="2">DSM 40712</strain>
    </source>
</reference>
<evidence type="ECO:0000313" key="3">
    <source>
        <dbReference type="Proteomes" id="UP001180724"/>
    </source>
</evidence>
<feature type="region of interest" description="Disordered" evidence="1">
    <location>
        <begin position="1"/>
        <end position="26"/>
    </location>
</feature>
<evidence type="ECO:0000256" key="1">
    <source>
        <dbReference type="SAM" id="MobiDB-lite"/>
    </source>
</evidence>